<dbReference type="PROSITE" id="PS00135">
    <property type="entry name" value="TRYPSIN_SER"/>
    <property type="match status" value="1"/>
</dbReference>
<name>A0A8D8QKF0_9HEMI</name>
<accession>A0A8D8QKF0</accession>
<keyword evidence="1 8" id="KW-0645">Protease</keyword>
<dbReference type="InterPro" id="IPR043504">
    <property type="entry name" value="Peptidase_S1_PA_chymotrypsin"/>
</dbReference>
<dbReference type="InterPro" id="IPR033116">
    <property type="entry name" value="TRYPSIN_SER"/>
</dbReference>
<dbReference type="InterPro" id="IPR001254">
    <property type="entry name" value="Trypsin_dom"/>
</dbReference>
<evidence type="ECO:0000259" key="10">
    <source>
        <dbReference type="PROSITE" id="PS50240"/>
    </source>
</evidence>
<dbReference type="GO" id="GO:0004252">
    <property type="term" value="F:serine-type endopeptidase activity"/>
    <property type="evidence" value="ECO:0007669"/>
    <property type="project" value="InterPro"/>
</dbReference>
<keyword evidence="4" id="KW-0106">Calcium</keyword>
<dbReference type="EMBL" id="HBUF01082728">
    <property type="protein sequence ID" value="CAG6633466.1"/>
    <property type="molecule type" value="Transcribed_RNA"/>
</dbReference>
<dbReference type="PROSITE" id="PS00134">
    <property type="entry name" value="TRYPSIN_HIS"/>
    <property type="match status" value="1"/>
</dbReference>
<dbReference type="InterPro" id="IPR009003">
    <property type="entry name" value="Peptidase_S1_PA"/>
</dbReference>
<dbReference type="InterPro" id="IPR001314">
    <property type="entry name" value="Peptidase_S1A"/>
</dbReference>
<feature type="chain" id="PRO_5034476372" evidence="9">
    <location>
        <begin position="20"/>
        <end position="317"/>
    </location>
</feature>
<evidence type="ECO:0000256" key="7">
    <source>
        <dbReference type="ARBA" id="ARBA00024195"/>
    </source>
</evidence>
<comment type="similarity">
    <text evidence="7">Belongs to the peptidase S1 family. CLIP subfamily.</text>
</comment>
<dbReference type="InterPro" id="IPR018114">
    <property type="entry name" value="TRYPSIN_HIS"/>
</dbReference>
<keyword evidence="9" id="KW-0732">Signal</keyword>
<evidence type="ECO:0000256" key="8">
    <source>
        <dbReference type="RuleBase" id="RU363034"/>
    </source>
</evidence>
<feature type="domain" description="Peptidase S1" evidence="10">
    <location>
        <begin position="50"/>
        <end position="316"/>
    </location>
</feature>
<dbReference type="GO" id="GO:0006508">
    <property type="term" value="P:proteolysis"/>
    <property type="evidence" value="ECO:0007669"/>
    <property type="project" value="UniProtKB-KW"/>
</dbReference>
<dbReference type="AlphaFoldDB" id="A0A8D8QKF0"/>
<keyword evidence="6" id="KW-1015">Disulfide bond</keyword>
<evidence type="ECO:0000313" key="11">
    <source>
        <dbReference type="EMBL" id="CAG6633466.1"/>
    </source>
</evidence>
<dbReference type="Gene3D" id="2.40.10.10">
    <property type="entry name" value="Trypsin-like serine proteases"/>
    <property type="match status" value="3"/>
</dbReference>
<protein>
    <submittedName>
        <fullName evidence="11">Serine protease easter</fullName>
    </submittedName>
</protein>
<evidence type="ECO:0000256" key="2">
    <source>
        <dbReference type="ARBA" id="ARBA00022723"/>
    </source>
</evidence>
<keyword evidence="2" id="KW-0479">Metal-binding</keyword>
<dbReference type="CDD" id="cd00190">
    <property type="entry name" value="Tryp_SPc"/>
    <property type="match status" value="1"/>
</dbReference>
<dbReference type="SMART" id="SM00020">
    <property type="entry name" value="Tryp_SPc"/>
    <property type="match status" value="1"/>
</dbReference>
<feature type="signal peptide" evidence="9">
    <location>
        <begin position="1"/>
        <end position="19"/>
    </location>
</feature>
<evidence type="ECO:0000256" key="9">
    <source>
        <dbReference type="SAM" id="SignalP"/>
    </source>
</evidence>
<dbReference type="PRINTS" id="PR00722">
    <property type="entry name" value="CHYMOTRYPSIN"/>
</dbReference>
<dbReference type="PROSITE" id="PS50240">
    <property type="entry name" value="TRYPSIN_DOM"/>
    <property type="match status" value="1"/>
</dbReference>
<keyword evidence="3 8" id="KW-0378">Hydrolase</keyword>
<keyword evidence="5" id="KW-0865">Zymogen</keyword>
<evidence type="ECO:0000256" key="3">
    <source>
        <dbReference type="ARBA" id="ARBA00022801"/>
    </source>
</evidence>
<evidence type="ECO:0000256" key="6">
    <source>
        <dbReference type="ARBA" id="ARBA00023157"/>
    </source>
</evidence>
<reference evidence="11" key="1">
    <citation type="submission" date="2021-05" db="EMBL/GenBank/DDBJ databases">
        <authorList>
            <person name="Alioto T."/>
            <person name="Alioto T."/>
            <person name="Gomez Garrido J."/>
        </authorList>
    </citation>
    <scope>NUCLEOTIDE SEQUENCE</scope>
</reference>
<dbReference type="InterPro" id="IPR051487">
    <property type="entry name" value="Ser/Thr_Proteases_Immune/Dev"/>
</dbReference>
<dbReference type="GO" id="GO:0046872">
    <property type="term" value="F:metal ion binding"/>
    <property type="evidence" value="ECO:0007669"/>
    <property type="project" value="UniProtKB-KW"/>
</dbReference>
<organism evidence="11">
    <name type="scientific">Cacopsylla melanoneura</name>
    <dbReference type="NCBI Taxonomy" id="428564"/>
    <lineage>
        <taxon>Eukaryota</taxon>
        <taxon>Metazoa</taxon>
        <taxon>Ecdysozoa</taxon>
        <taxon>Arthropoda</taxon>
        <taxon>Hexapoda</taxon>
        <taxon>Insecta</taxon>
        <taxon>Pterygota</taxon>
        <taxon>Neoptera</taxon>
        <taxon>Paraneoptera</taxon>
        <taxon>Hemiptera</taxon>
        <taxon>Sternorrhyncha</taxon>
        <taxon>Psylloidea</taxon>
        <taxon>Psyllidae</taxon>
        <taxon>Psyllinae</taxon>
        <taxon>Cacopsylla</taxon>
    </lineage>
</organism>
<sequence length="317" mass="35112">MNIFLCFGLILAAFASCHGVPQPAKIEEHRNWKLLPAKDRCGVSATQQRIIGGHQAQLGEFPWIARIGYGQRLLGRSGERKNIQYQCGGTLINKHYVLTATHCALDPDSIVEVRLGENMAYIDPDCMLSSSQGMICAPKVQDIPVIKVISHENYSHNRHMTNDIALLRLERPPILSRYVQPVCMPFGDGLIRSFENENTIVAGWGLTEKKVPSNKLLGVQQKVANGRECVQIYERHEIFVNTSQGQLCVGGKKGRDSCNGDSGGPLMWTGSFDRSISARVYLLGLVSLGPADCGVDIPGIYTRVSYYLNWILDNIEP</sequence>
<dbReference type="FunFam" id="2.40.10.10:FF:000078">
    <property type="entry name" value="Serine protease H137"/>
    <property type="match status" value="1"/>
</dbReference>
<evidence type="ECO:0000256" key="5">
    <source>
        <dbReference type="ARBA" id="ARBA00023145"/>
    </source>
</evidence>
<evidence type="ECO:0000256" key="4">
    <source>
        <dbReference type="ARBA" id="ARBA00022837"/>
    </source>
</evidence>
<keyword evidence="8" id="KW-0720">Serine protease</keyword>
<dbReference type="SUPFAM" id="SSF50494">
    <property type="entry name" value="Trypsin-like serine proteases"/>
    <property type="match status" value="1"/>
</dbReference>
<dbReference type="PANTHER" id="PTHR24256">
    <property type="entry name" value="TRYPTASE-RELATED"/>
    <property type="match status" value="1"/>
</dbReference>
<proteinExistence type="inferred from homology"/>
<evidence type="ECO:0000256" key="1">
    <source>
        <dbReference type="ARBA" id="ARBA00022670"/>
    </source>
</evidence>
<dbReference type="Pfam" id="PF00089">
    <property type="entry name" value="Trypsin"/>
    <property type="match status" value="1"/>
</dbReference>